<feature type="region of interest" description="Disordered" evidence="1">
    <location>
        <begin position="86"/>
        <end position="136"/>
    </location>
</feature>
<feature type="region of interest" description="Disordered" evidence="1">
    <location>
        <begin position="337"/>
        <end position="379"/>
    </location>
</feature>
<reference evidence="2 3" key="1">
    <citation type="submission" date="2016-06" db="EMBL/GenBank/DDBJ databases">
        <title>Evolution of pathogenesis and genome organization in the Tremellales.</title>
        <authorList>
            <person name="Cuomo C."/>
            <person name="Litvintseva A."/>
            <person name="Heitman J."/>
            <person name="Chen Y."/>
            <person name="Sun S."/>
            <person name="Springer D."/>
            <person name="Dromer F."/>
            <person name="Young S."/>
            <person name="Zeng Q."/>
            <person name="Chapman S."/>
            <person name="Gujja S."/>
            <person name="Saif S."/>
            <person name="Birren B."/>
        </authorList>
    </citation>
    <scope>NUCLEOTIDE SEQUENCE [LARGE SCALE GENOMIC DNA]</scope>
    <source>
        <strain evidence="2 3">ATCC 28783</strain>
    </source>
</reference>
<dbReference type="AlphaFoldDB" id="A0A4Q1BEA0"/>
<feature type="compositionally biased region" description="Polar residues" evidence="1">
    <location>
        <begin position="272"/>
        <end position="291"/>
    </location>
</feature>
<dbReference type="EMBL" id="SDIL01000093">
    <property type="protein sequence ID" value="RXK36556.1"/>
    <property type="molecule type" value="Genomic_DNA"/>
</dbReference>
<evidence type="ECO:0000313" key="3">
    <source>
        <dbReference type="Proteomes" id="UP000289152"/>
    </source>
</evidence>
<gene>
    <name evidence="2" type="ORF">M231_06166</name>
</gene>
<feature type="region of interest" description="Disordered" evidence="1">
    <location>
        <begin position="1"/>
        <end position="20"/>
    </location>
</feature>
<dbReference type="Proteomes" id="UP000289152">
    <property type="component" value="Unassembled WGS sequence"/>
</dbReference>
<feature type="compositionally biased region" description="Low complexity" evidence="1">
    <location>
        <begin position="86"/>
        <end position="112"/>
    </location>
</feature>
<feature type="region of interest" description="Disordered" evidence="1">
    <location>
        <begin position="186"/>
        <end position="246"/>
    </location>
</feature>
<accession>A0A4Q1BEA0</accession>
<protein>
    <submittedName>
        <fullName evidence="2">Uncharacterized protein</fullName>
    </submittedName>
</protein>
<proteinExistence type="predicted"/>
<evidence type="ECO:0000256" key="1">
    <source>
        <dbReference type="SAM" id="MobiDB-lite"/>
    </source>
</evidence>
<feature type="region of interest" description="Disordered" evidence="1">
    <location>
        <begin position="272"/>
        <end position="298"/>
    </location>
</feature>
<keyword evidence="3" id="KW-1185">Reference proteome</keyword>
<organism evidence="2 3">
    <name type="scientific">Tremella mesenterica</name>
    <name type="common">Jelly fungus</name>
    <dbReference type="NCBI Taxonomy" id="5217"/>
    <lineage>
        <taxon>Eukaryota</taxon>
        <taxon>Fungi</taxon>
        <taxon>Dikarya</taxon>
        <taxon>Basidiomycota</taxon>
        <taxon>Agaricomycotina</taxon>
        <taxon>Tremellomycetes</taxon>
        <taxon>Tremellales</taxon>
        <taxon>Tremellaceae</taxon>
        <taxon>Tremella</taxon>
    </lineage>
</organism>
<feature type="compositionally biased region" description="Pro residues" evidence="1">
    <location>
        <begin position="344"/>
        <end position="365"/>
    </location>
</feature>
<sequence>MTSPIPPLFTTTPLTISPSLTRSPTSLSFHMSTSTSDDQDQLVFPKLPIPTCPSTVNSTDSECFSDIETRIQSPSLLTYLFHSNSNSQSNSLSPITQPSSSSRSDSNDTNLSPTTKPILRRSAETSPGGTSLSDDYGLQTGLIYKPSFGFSQLSDNPHTSFNTLDHSIQLESVKPKRTCTLKFAVKSPPRDSISPTKLMRKTSSMGMARSPMPRWPARKEQESDEEGYQEDSEGGFTSDENDEKPKSLTTSKIWLKGKSLWPGHYIPSDSDVPNNITSKSPPRNILNSTLQRPGGSVGLKKSYSTADVFRNVTLETPSSNGRGRRVSIAAGQCKVSSKCSRHISPPPKLDSPLPSPSSYPEPEPTPVVLSENHSTRKPSKLGRAAHLTVNVVGLVPPAARSPSAFELCRRRDSGIGHISADEPCRTFALKSRTRSRSDSPVTPFPTLDIDDTSSITSNTFPSDNHKMSSLHVKGVSHSQIHHSILRRQSSSPHIPTSTISSFTLNTSTSEVEAGLRKGIEGAVVGRRKSAPVIRLKGEKGLWKLEPLSVIASTSNGSHGGAREVLQRALRSG</sequence>
<evidence type="ECO:0000313" key="2">
    <source>
        <dbReference type="EMBL" id="RXK36556.1"/>
    </source>
</evidence>
<feature type="region of interest" description="Disordered" evidence="1">
    <location>
        <begin position="25"/>
        <end position="46"/>
    </location>
</feature>
<comment type="caution">
    <text evidence="2">The sequence shown here is derived from an EMBL/GenBank/DDBJ whole genome shotgun (WGS) entry which is preliminary data.</text>
</comment>
<dbReference type="InParanoid" id="A0A4Q1BEA0"/>
<name>A0A4Q1BEA0_TREME</name>
<feature type="compositionally biased region" description="Low complexity" evidence="1">
    <location>
        <begin position="8"/>
        <end position="20"/>
    </location>
</feature>
<feature type="compositionally biased region" description="Polar residues" evidence="1">
    <location>
        <begin position="124"/>
        <end position="133"/>
    </location>
</feature>
<dbReference type="OrthoDB" id="2573341at2759"/>
<feature type="compositionally biased region" description="Acidic residues" evidence="1">
    <location>
        <begin position="222"/>
        <end position="233"/>
    </location>
</feature>
<dbReference type="STRING" id="5217.A0A4Q1BEA0"/>